<dbReference type="WBParaSite" id="PgR055_g053_t01">
    <property type="protein sequence ID" value="PgR055_g053_t01"/>
    <property type="gene ID" value="PgR055_g053"/>
</dbReference>
<organism evidence="1 2">
    <name type="scientific">Parascaris univalens</name>
    <name type="common">Nematode worm</name>
    <dbReference type="NCBI Taxonomy" id="6257"/>
    <lineage>
        <taxon>Eukaryota</taxon>
        <taxon>Metazoa</taxon>
        <taxon>Ecdysozoa</taxon>
        <taxon>Nematoda</taxon>
        <taxon>Chromadorea</taxon>
        <taxon>Rhabditida</taxon>
        <taxon>Spirurina</taxon>
        <taxon>Ascaridomorpha</taxon>
        <taxon>Ascaridoidea</taxon>
        <taxon>Ascarididae</taxon>
        <taxon>Parascaris</taxon>
    </lineage>
</organism>
<name>A0A915BRZ3_PARUN</name>
<keyword evidence="1" id="KW-1185">Reference proteome</keyword>
<proteinExistence type="predicted"/>
<dbReference type="AlphaFoldDB" id="A0A915BRZ3"/>
<protein>
    <submittedName>
        <fullName evidence="2">Uncharacterized protein</fullName>
    </submittedName>
</protein>
<reference evidence="2" key="1">
    <citation type="submission" date="2022-11" db="UniProtKB">
        <authorList>
            <consortium name="WormBaseParasite"/>
        </authorList>
    </citation>
    <scope>IDENTIFICATION</scope>
</reference>
<accession>A0A915BRZ3</accession>
<dbReference type="Proteomes" id="UP000887569">
    <property type="component" value="Unplaced"/>
</dbReference>
<evidence type="ECO:0000313" key="2">
    <source>
        <dbReference type="WBParaSite" id="PgR055_g053_t01"/>
    </source>
</evidence>
<sequence length="61" mass="6867">NLVKLKMTVTNEIQEKPVPIQAPKDAVTYLCLVPFGRLSLKKEFNKDGAANVSQLHFDDPR</sequence>
<evidence type="ECO:0000313" key="1">
    <source>
        <dbReference type="Proteomes" id="UP000887569"/>
    </source>
</evidence>